<dbReference type="PANTHER" id="PTHR45626:SF14">
    <property type="entry name" value="ATP-DEPENDENT DNA HELICASE (EUROFUNG)"/>
    <property type="match status" value="1"/>
</dbReference>
<dbReference type="Gene3D" id="3.40.50.10810">
    <property type="entry name" value="Tandem AAA-ATPase domain"/>
    <property type="match status" value="2"/>
</dbReference>
<keyword evidence="8" id="KW-1185">Reference proteome</keyword>
<dbReference type="GO" id="GO:0005524">
    <property type="term" value="F:ATP binding"/>
    <property type="evidence" value="ECO:0007669"/>
    <property type="project" value="UniProtKB-KW"/>
</dbReference>
<reference evidence="7 8" key="1">
    <citation type="submission" date="2021-08" db="EMBL/GenBank/DDBJ databases">
        <title>Draft Genome Sequence of Phanerochaete sordida strain YK-624.</title>
        <authorList>
            <person name="Mori T."/>
            <person name="Dohra H."/>
            <person name="Suzuki T."/>
            <person name="Kawagishi H."/>
            <person name="Hirai H."/>
        </authorList>
    </citation>
    <scope>NUCLEOTIDE SEQUENCE [LARGE SCALE GENOMIC DNA]</scope>
    <source>
        <strain evidence="7 8">YK-624</strain>
    </source>
</reference>
<evidence type="ECO:0000256" key="4">
    <source>
        <dbReference type="SAM" id="MobiDB-lite"/>
    </source>
</evidence>
<keyword evidence="2" id="KW-0378">Hydrolase</keyword>
<dbReference type="InterPro" id="IPR000330">
    <property type="entry name" value="SNF2_N"/>
</dbReference>
<keyword evidence="1" id="KW-0547">Nucleotide-binding</keyword>
<dbReference type="Gene3D" id="3.40.50.300">
    <property type="entry name" value="P-loop containing nucleotide triphosphate hydrolases"/>
    <property type="match status" value="1"/>
</dbReference>
<dbReference type="PANTHER" id="PTHR45626">
    <property type="entry name" value="TRANSCRIPTION TERMINATION FACTOR 2-RELATED"/>
    <property type="match status" value="1"/>
</dbReference>
<dbReference type="GO" id="GO:0016787">
    <property type="term" value="F:hydrolase activity"/>
    <property type="evidence" value="ECO:0007669"/>
    <property type="project" value="UniProtKB-KW"/>
</dbReference>
<dbReference type="InterPro" id="IPR050628">
    <property type="entry name" value="SNF2_RAD54_helicase_TF"/>
</dbReference>
<dbReference type="SMART" id="SM00490">
    <property type="entry name" value="HELICc"/>
    <property type="match status" value="1"/>
</dbReference>
<dbReference type="Pfam" id="PF00176">
    <property type="entry name" value="SNF2-rel_dom"/>
    <property type="match status" value="1"/>
</dbReference>
<feature type="region of interest" description="Disordered" evidence="4">
    <location>
        <begin position="219"/>
        <end position="252"/>
    </location>
</feature>
<dbReference type="GO" id="GO:0005634">
    <property type="term" value="C:nucleus"/>
    <property type="evidence" value="ECO:0007669"/>
    <property type="project" value="TreeGrafter"/>
</dbReference>
<dbReference type="SMART" id="SM00487">
    <property type="entry name" value="DEXDc"/>
    <property type="match status" value="1"/>
</dbReference>
<dbReference type="SUPFAM" id="SSF52540">
    <property type="entry name" value="P-loop containing nucleoside triphosphate hydrolases"/>
    <property type="match status" value="2"/>
</dbReference>
<evidence type="ECO:0000256" key="2">
    <source>
        <dbReference type="ARBA" id="ARBA00022801"/>
    </source>
</evidence>
<name>A0A9P3LKL7_9APHY</name>
<dbReference type="CDD" id="cd18008">
    <property type="entry name" value="DEXDc_SHPRH-like"/>
    <property type="match status" value="1"/>
</dbReference>
<dbReference type="GO" id="GO:0008094">
    <property type="term" value="F:ATP-dependent activity, acting on DNA"/>
    <property type="evidence" value="ECO:0007669"/>
    <property type="project" value="TreeGrafter"/>
</dbReference>
<dbReference type="Proteomes" id="UP000703269">
    <property type="component" value="Unassembled WGS sequence"/>
</dbReference>
<evidence type="ECO:0000256" key="3">
    <source>
        <dbReference type="ARBA" id="ARBA00022840"/>
    </source>
</evidence>
<proteinExistence type="predicted"/>
<feature type="region of interest" description="Disordered" evidence="4">
    <location>
        <begin position="1"/>
        <end position="40"/>
    </location>
</feature>
<feature type="domain" description="Helicase C-terminal" evidence="6">
    <location>
        <begin position="548"/>
        <end position="710"/>
    </location>
</feature>
<keyword evidence="7" id="KW-0347">Helicase</keyword>
<evidence type="ECO:0000313" key="8">
    <source>
        <dbReference type="Proteomes" id="UP000703269"/>
    </source>
</evidence>
<feature type="domain" description="Helicase ATP-binding" evidence="5">
    <location>
        <begin position="116"/>
        <end position="336"/>
    </location>
</feature>
<dbReference type="GO" id="GO:0004386">
    <property type="term" value="F:helicase activity"/>
    <property type="evidence" value="ECO:0007669"/>
    <property type="project" value="UniProtKB-KW"/>
</dbReference>
<dbReference type="Pfam" id="PF00271">
    <property type="entry name" value="Helicase_C"/>
    <property type="match status" value="1"/>
</dbReference>
<evidence type="ECO:0000313" key="7">
    <source>
        <dbReference type="EMBL" id="GJE98728.1"/>
    </source>
</evidence>
<evidence type="ECO:0000259" key="5">
    <source>
        <dbReference type="PROSITE" id="PS51192"/>
    </source>
</evidence>
<dbReference type="InterPro" id="IPR038718">
    <property type="entry name" value="SNF2-like_sf"/>
</dbReference>
<dbReference type="OrthoDB" id="423559at2759"/>
<evidence type="ECO:0000256" key="1">
    <source>
        <dbReference type="ARBA" id="ARBA00022741"/>
    </source>
</evidence>
<protein>
    <submittedName>
        <fullName evidence="7">DEAD/DEAH box helicase</fullName>
    </submittedName>
</protein>
<dbReference type="InterPro" id="IPR001650">
    <property type="entry name" value="Helicase_C-like"/>
</dbReference>
<dbReference type="InterPro" id="IPR014001">
    <property type="entry name" value="Helicase_ATP-bd"/>
</dbReference>
<dbReference type="InterPro" id="IPR049730">
    <property type="entry name" value="SNF2/RAD54-like_C"/>
</dbReference>
<accession>A0A9P3LKL7</accession>
<organism evidence="7 8">
    <name type="scientific">Phanerochaete sordida</name>
    <dbReference type="NCBI Taxonomy" id="48140"/>
    <lineage>
        <taxon>Eukaryota</taxon>
        <taxon>Fungi</taxon>
        <taxon>Dikarya</taxon>
        <taxon>Basidiomycota</taxon>
        <taxon>Agaricomycotina</taxon>
        <taxon>Agaricomycetes</taxon>
        <taxon>Polyporales</taxon>
        <taxon>Phanerochaetaceae</taxon>
        <taxon>Phanerochaete</taxon>
    </lineage>
</organism>
<dbReference type="InterPro" id="IPR027417">
    <property type="entry name" value="P-loop_NTPase"/>
</dbReference>
<dbReference type="AlphaFoldDB" id="A0A9P3LKL7"/>
<gene>
    <name evidence="7" type="ORF">PsYK624_149630</name>
</gene>
<feature type="compositionally biased region" description="Acidic residues" evidence="4">
    <location>
        <begin position="243"/>
        <end position="252"/>
    </location>
</feature>
<dbReference type="PROSITE" id="PS51194">
    <property type="entry name" value="HELICASE_CTER"/>
    <property type="match status" value="1"/>
</dbReference>
<sequence length="726" mass="80971">MLPTDGPIRSLDAHLAPGGSRFAAPPTPIAVPTNHNAPRPVVNRPVNEFDLHAATDNTVEYTLSKEDTEKALQDLMSDVGSSIEHEVDMSEAIVPGFKDGIKLMPHQIIGRKWMAERESGKRTGGILADDMGLGKTIQTITRIVEGRIDSAGRKAGFAKTTLVICPVAVVSQWGAEIKKMAQGLKVIEHHGQNRTTDPDVLKAADVVITSYTTVASEHGVYAPDTKDEGKGKGKGKAAKSVEESDDDDDDSENEFARYLQRKKKPAGRAMKKKDAIFRVHWWRIVLDEAHNIKNRATKSAQACHALEAKYHWCLTGTPMQNNVEELYSLLKFLRIRPLDDWNEFKVAIAQPIKNGRPQRAIKRLHVVLNACMLRRTKTTLLNGKPLIDLPGRIVNTVECKFDPEELHFYESLENLVQERLKMLQRQGDMGKNYTCMLVLLLRLRQACNHPSLVSQDYRKDKEAVEPKAAKDEKDIDEDADELADLMGGMGLMGATKRCQMCQKALTASNKSSADDDHCVSCEELMAKARRKSVGGNANLPPTSAKIRKILDLLDEIDERDDEEKTIIFSQFTSMLDLIEPFLKAQGIKYVRYDGSMSKPDREEALRRIKTSASTRVILISFKAGSTGLNLTCCNNVILVDLWWNPALEDQAFDRAHRLGQTRPVHIHKLSVPGTVEQRILELQEKKRALAAAALSGDKMKSMKLGMDDLMALFKHGGRDDDESDED</sequence>
<keyword evidence="3" id="KW-0067">ATP-binding</keyword>
<dbReference type="PROSITE" id="PS51192">
    <property type="entry name" value="HELICASE_ATP_BIND_1"/>
    <property type="match status" value="1"/>
</dbReference>
<dbReference type="GO" id="GO:0006281">
    <property type="term" value="P:DNA repair"/>
    <property type="evidence" value="ECO:0007669"/>
    <property type="project" value="TreeGrafter"/>
</dbReference>
<evidence type="ECO:0000259" key="6">
    <source>
        <dbReference type="PROSITE" id="PS51194"/>
    </source>
</evidence>
<comment type="caution">
    <text evidence="7">The sequence shown here is derived from an EMBL/GenBank/DDBJ whole genome shotgun (WGS) entry which is preliminary data.</text>
</comment>
<dbReference type="EMBL" id="BPQB01000093">
    <property type="protein sequence ID" value="GJE98728.1"/>
    <property type="molecule type" value="Genomic_DNA"/>
</dbReference>
<dbReference type="CDD" id="cd18793">
    <property type="entry name" value="SF2_C_SNF"/>
    <property type="match status" value="1"/>
</dbReference>